<feature type="domain" description="AB hydrolase-1" evidence="1">
    <location>
        <begin position="5"/>
        <end position="235"/>
    </location>
</feature>
<dbReference type="RefSeq" id="WP_346091953.1">
    <property type="nucleotide sequence ID" value="NZ_BAABKS010000047.1"/>
</dbReference>
<reference evidence="3" key="1">
    <citation type="journal article" date="2019" name="Int. J. Syst. Evol. Microbiol.">
        <title>The Global Catalogue of Microorganisms (GCM) 10K type strain sequencing project: providing services to taxonomists for standard genome sequencing and annotation.</title>
        <authorList>
            <consortium name="The Broad Institute Genomics Platform"/>
            <consortium name="The Broad Institute Genome Sequencing Center for Infectious Disease"/>
            <person name="Wu L."/>
            <person name="Ma J."/>
        </authorList>
    </citation>
    <scope>NUCLEOTIDE SEQUENCE [LARGE SCALE GENOMIC DNA]</scope>
    <source>
        <strain evidence="3">CCUG 49018</strain>
    </source>
</reference>
<dbReference type="SUPFAM" id="SSF53474">
    <property type="entry name" value="alpha/beta-Hydrolases"/>
    <property type="match status" value="1"/>
</dbReference>
<evidence type="ECO:0000313" key="2">
    <source>
        <dbReference type="EMBL" id="MFD1234293.1"/>
    </source>
</evidence>
<dbReference type="Gene3D" id="3.40.50.1820">
    <property type="entry name" value="alpha/beta hydrolase"/>
    <property type="match status" value="1"/>
</dbReference>
<dbReference type="PANTHER" id="PTHR37017:SF3">
    <property type="entry name" value="AB HYDROLASE-1 DOMAIN-CONTAINING PROTEIN"/>
    <property type="match status" value="1"/>
</dbReference>
<dbReference type="PANTHER" id="PTHR37017">
    <property type="entry name" value="AB HYDROLASE-1 DOMAIN-CONTAINING PROTEIN-RELATED"/>
    <property type="match status" value="1"/>
</dbReference>
<keyword evidence="3" id="KW-1185">Reference proteome</keyword>
<keyword evidence="2" id="KW-0378">Hydrolase</keyword>
<proteinExistence type="predicted"/>
<dbReference type="GO" id="GO:0016787">
    <property type="term" value="F:hydrolase activity"/>
    <property type="evidence" value="ECO:0007669"/>
    <property type="project" value="UniProtKB-KW"/>
</dbReference>
<sequence>MTTYVLVPGFWLGAWAWDGVAAELRAAGHEVRALTPLGVAERATTAEVSAADQVADVVATIRREAEPVVLVGHSGAGPVVVAAAEEAREQVAGLVLVDTGPMPEGMAHIDFHPPEMQTWIRERIAAHGGWYPMPTPEELRTSGASLDGLDTETLETLVRRAAPEPAGVVLGPVRRGVNDPSLPKILVASSFPGQQVRELAAAGVPAFAQLADPEWDIRDLPTGHWPMLSEPHELAVVLADVAPGRPLSRLREAPGSGV</sequence>
<dbReference type="InterPro" id="IPR052897">
    <property type="entry name" value="Sec-Metab_Biosynth_Hydrolase"/>
</dbReference>
<dbReference type="Pfam" id="PF12697">
    <property type="entry name" value="Abhydrolase_6"/>
    <property type="match status" value="1"/>
</dbReference>
<dbReference type="InterPro" id="IPR029058">
    <property type="entry name" value="AB_hydrolase_fold"/>
</dbReference>
<dbReference type="Proteomes" id="UP001597182">
    <property type="component" value="Unassembled WGS sequence"/>
</dbReference>
<name>A0ABW3VJ74_9PSEU</name>
<gene>
    <name evidence="2" type="ORF">ACFQ34_13465</name>
</gene>
<comment type="caution">
    <text evidence="2">The sequence shown here is derived from an EMBL/GenBank/DDBJ whole genome shotgun (WGS) entry which is preliminary data.</text>
</comment>
<evidence type="ECO:0000259" key="1">
    <source>
        <dbReference type="Pfam" id="PF12697"/>
    </source>
</evidence>
<protein>
    <submittedName>
        <fullName evidence="2">Alpha/beta fold hydrolase</fullName>
    </submittedName>
</protein>
<organism evidence="2 3">
    <name type="scientific">Pseudonocardia benzenivorans</name>
    <dbReference type="NCBI Taxonomy" id="228005"/>
    <lineage>
        <taxon>Bacteria</taxon>
        <taxon>Bacillati</taxon>
        <taxon>Actinomycetota</taxon>
        <taxon>Actinomycetes</taxon>
        <taxon>Pseudonocardiales</taxon>
        <taxon>Pseudonocardiaceae</taxon>
        <taxon>Pseudonocardia</taxon>
    </lineage>
</organism>
<evidence type="ECO:0000313" key="3">
    <source>
        <dbReference type="Proteomes" id="UP001597182"/>
    </source>
</evidence>
<accession>A0ABW3VJ74</accession>
<dbReference type="EMBL" id="JBHTMB010000122">
    <property type="protein sequence ID" value="MFD1234293.1"/>
    <property type="molecule type" value="Genomic_DNA"/>
</dbReference>
<dbReference type="InterPro" id="IPR000073">
    <property type="entry name" value="AB_hydrolase_1"/>
</dbReference>